<dbReference type="InterPro" id="IPR050525">
    <property type="entry name" value="ECM_Assembly_Org"/>
</dbReference>
<accession>A0A3Q2W6R7</accession>
<reference evidence="9" key="1">
    <citation type="submission" date="2025-08" db="UniProtKB">
        <authorList>
            <consortium name="Ensembl"/>
        </authorList>
    </citation>
    <scope>IDENTIFICATION</scope>
</reference>
<feature type="region of interest" description="Disordered" evidence="6">
    <location>
        <begin position="174"/>
        <end position="418"/>
    </location>
</feature>
<comment type="subcellular location">
    <subcellularLocation>
        <location evidence="1">Secreted</location>
        <location evidence="1">Extracellular space</location>
        <location evidence="1">Extracellular matrix</location>
    </subcellularLocation>
</comment>
<dbReference type="PANTHER" id="PTHR24020">
    <property type="entry name" value="COLLAGEN ALPHA"/>
    <property type="match status" value="1"/>
</dbReference>
<evidence type="ECO:0000256" key="5">
    <source>
        <dbReference type="ARBA" id="ARBA00022889"/>
    </source>
</evidence>
<dbReference type="Gene3D" id="3.40.50.410">
    <property type="entry name" value="von Willebrand factor, type A domain"/>
    <property type="match status" value="3"/>
</dbReference>
<dbReference type="AlphaFoldDB" id="A0A3Q2W6R7"/>
<feature type="chain" id="PRO_5018581661" evidence="7">
    <location>
        <begin position="22"/>
        <end position="839"/>
    </location>
</feature>
<dbReference type="GO" id="GO:0007155">
    <property type="term" value="P:cell adhesion"/>
    <property type="evidence" value="ECO:0007669"/>
    <property type="project" value="UniProtKB-KW"/>
</dbReference>
<dbReference type="FunFam" id="3.40.50.410:FF:000026">
    <property type="entry name" value="Collagen, type VI, alpha 1"/>
    <property type="match status" value="1"/>
</dbReference>
<feature type="domain" description="VWFA" evidence="8">
    <location>
        <begin position="646"/>
        <end position="832"/>
    </location>
</feature>
<organism evidence="9 10">
    <name type="scientific">Haplochromis burtoni</name>
    <name type="common">Burton's mouthbrooder</name>
    <name type="synonym">Chromis burtoni</name>
    <dbReference type="NCBI Taxonomy" id="8153"/>
    <lineage>
        <taxon>Eukaryota</taxon>
        <taxon>Metazoa</taxon>
        <taxon>Chordata</taxon>
        <taxon>Craniata</taxon>
        <taxon>Vertebrata</taxon>
        <taxon>Euteleostomi</taxon>
        <taxon>Actinopterygii</taxon>
        <taxon>Neopterygii</taxon>
        <taxon>Teleostei</taxon>
        <taxon>Neoteleostei</taxon>
        <taxon>Acanthomorphata</taxon>
        <taxon>Ovalentaria</taxon>
        <taxon>Cichlomorphae</taxon>
        <taxon>Cichliformes</taxon>
        <taxon>Cichlidae</taxon>
        <taxon>African cichlids</taxon>
        <taxon>Pseudocrenilabrinae</taxon>
        <taxon>Haplochromini</taxon>
        <taxon>Haplochromis</taxon>
    </lineage>
</organism>
<reference evidence="9" key="2">
    <citation type="submission" date="2025-09" db="UniProtKB">
        <authorList>
            <consortium name="Ensembl"/>
        </authorList>
    </citation>
    <scope>IDENTIFICATION</scope>
</reference>
<dbReference type="InterPro" id="IPR036465">
    <property type="entry name" value="vWFA_dom_sf"/>
</dbReference>
<sequence length="839" mass="89869">TAARSHALLVLLLCSGWRHQCDRILTWNSGALHYSDEVKLVKELSDLNTERNALKTAIDNIAYIGKGTYTDCAIKRGLAELLIGGSHYHENKYLVVVTDGHPITGYKEPCGGVQEAANEAKLHGVKVFAVAISPDQEVQRIHTHTDHLLNFAQMKPCIAQIHFEGVKVWRGEIGRPGMPGEKGDVGDVGRIGDPGPVGYSGMKGDRGHKGYKGDKGQRGKDGIDGRKGEPGFPGLAGCKGSPGQDGSQGEHGPKGDPGSYGIKGEKGDPGRDGEPGRPGNYGPLGPKGDPGPRGPDGDKGERGEDVSDKGLPGEKGEQGSRGNRGPRGEPVSADKRFNPSPSRAFPSSGPRGPRGIKGAPGDRGPMGERGADGAPGNGTEGCHGFQGYPGPRGDPGEPGGRGTPGPKGDDGEPGDPGPDVTFMKLFMCVSPECKCAPVDLAFIVDSSESIGSTNFALAKDFIITVIDRLIKDQQVKFAVDESTVSVVQYSGSRAQEAVRLSSSLTEFKQAVRDMKWLAEATYTGEALDFALSNTISVMRKENKVVLVLTDGRSDIDRDKTPLNILCGKGLQVGGLGVKDYSGREPNQEQLDDVVCKSDPKPGFSFVLDNFAELLDDNFLQNLTDRICKEKKCPDYRCPIEFPQSTDILVMMDSSASVGQKNFEISKTFAQHLADRFLNANRSLGAQIRVGVGQYSRNARLDAPLNNNLTVLSEEIKAATFQNDGTSVTQALEFAIRTLASRGDGSAGSKKLVLFSDGRSQGVTQPVLEKRVREVADAGIELYVISAGTQVSEANLRTLVSRGRLADITYAQRHLFRLPDYPSLLRGVFYQTVSRRVSMP</sequence>
<evidence type="ECO:0000256" key="2">
    <source>
        <dbReference type="ARBA" id="ARBA00022525"/>
    </source>
</evidence>
<proteinExistence type="predicted"/>
<feature type="compositionally biased region" description="Gly residues" evidence="6">
    <location>
        <begin position="396"/>
        <end position="405"/>
    </location>
</feature>
<dbReference type="GeneTree" id="ENSGT00940000162889"/>
<keyword evidence="5" id="KW-0130">Cell adhesion</keyword>
<feature type="compositionally biased region" description="Basic and acidic residues" evidence="6">
    <location>
        <begin position="203"/>
        <end position="229"/>
    </location>
</feature>
<name>A0A3Q2W6R7_HAPBU</name>
<keyword evidence="2" id="KW-0964">Secreted</keyword>
<evidence type="ECO:0000259" key="8">
    <source>
        <dbReference type="PROSITE" id="PS50234"/>
    </source>
</evidence>
<evidence type="ECO:0000256" key="4">
    <source>
        <dbReference type="ARBA" id="ARBA00022737"/>
    </source>
</evidence>
<protein>
    <submittedName>
        <fullName evidence="9">Collagen, type VI, alpha 1</fullName>
    </submittedName>
</protein>
<feature type="signal peptide" evidence="7">
    <location>
        <begin position="1"/>
        <end position="21"/>
    </location>
</feature>
<keyword evidence="7" id="KW-0732">Signal</keyword>
<dbReference type="SMART" id="SM00327">
    <property type="entry name" value="VWA"/>
    <property type="match status" value="3"/>
</dbReference>
<dbReference type="Pfam" id="PF00092">
    <property type="entry name" value="VWA"/>
    <property type="match status" value="3"/>
</dbReference>
<evidence type="ECO:0000313" key="9">
    <source>
        <dbReference type="Ensembl" id="ENSHBUP00000020385.1"/>
    </source>
</evidence>
<feature type="domain" description="VWFA" evidence="8">
    <location>
        <begin position="30"/>
        <end position="141"/>
    </location>
</feature>
<evidence type="ECO:0000313" key="10">
    <source>
        <dbReference type="Proteomes" id="UP000264840"/>
    </source>
</evidence>
<dbReference type="InterPro" id="IPR008160">
    <property type="entry name" value="Collagen"/>
</dbReference>
<dbReference type="InterPro" id="IPR002035">
    <property type="entry name" value="VWF_A"/>
</dbReference>
<dbReference type="SUPFAM" id="SSF53300">
    <property type="entry name" value="vWA-like"/>
    <property type="match status" value="3"/>
</dbReference>
<dbReference type="Pfam" id="PF01391">
    <property type="entry name" value="Collagen"/>
    <property type="match status" value="2"/>
</dbReference>
<keyword evidence="4" id="KW-0677">Repeat</keyword>
<evidence type="ECO:0000256" key="6">
    <source>
        <dbReference type="SAM" id="MobiDB-lite"/>
    </source>
</evidence>
<evidence type="ECO:0000256" key="3">
    <source>
        <dbReference type="ARBA" id="ARBA00022530"/>
    </source>
</evidence>
<dbReference type="PANTHER" id="PTHR24020:SF20">
    <property type="entry name" value="PH DOMAIN-CONTAINING PROTEIN"/>
    <property type="match status" value="1"/>
</dbReference>
<dbReference type="PRINTS" id="PR00453">
    <property type="entry name" value="VWFADOMAIN"/>
</dbReference>
<keyword evidence="10" id="KW-1185">Reference proteome</keyword>
<feature type="domain" description="VWFA" evidence="8">
    <location>
        <begin position="439"/>
        <end position="622"/>
    </location>
</feature>
<dbReference type="Ensembl" id="ENSHBUT00000029993.1">
    <property type="protein sequence ID" value="ENSHBUP00000020385.1"/>
    <property type="gene ID" value="ENSHBUG00000022833.1"/>
</dbReference>
<dbReference type="Proteomes" id="UP000264840">
    <property type="component" value="Unplaced"/>
</dbReference>
<feature type="compositionally biased region" description="Basic and acidic residues" evidence="6">
    <location>
        <begin position="295"/>
        <end position="318"/>
    </location>
</feature>
<keyword evidence="3" id="KW-0272">Extracellular matrix</keyword>
<evidence type="ECO:0000256" key="1">
    <source>
        <dbReference type="ARBA" id="ARBA00004498"/>
    </source>
</evidence>
<dbReference type="PROSITE" id="PS50234">
    <property type="entry name" value="VWFA"/>
    <property type="match status" value="3"/>
</dbReference>
<evidence type="ECO:0000256" key="7">
    <source>
        <dbReference type="SAM" id="SignalP"/>
    </source>
</evidence>
<feature type="compositionally biased region" description="Basic and acidic residues" evidence="6">
    <location>
        <begin position="263"/>
        <end position="275"/>
    </location>
</feature>